<evidence type="ECO:0000313" key="2">
    <source>
        <dbReference type="EMBL" id="KAF2220984.1"/>
    </source>
</evidence>
<feature type="region of interest" description="Disordered" evidence="1">
    <location>
        <begin position="417"/>
        <end position="444"/>
    </location>
</feature>
<feature type="compositionally biased region" description="Low complexity" evidence="1">
    <location>
        <begin position="353"/>
        <end position="382"/>
    </location>
</feature>
<organism evidence="2 3">
    <name type="scientific">Elsinoe ampelina</name>
    <dbReference type="NCBI Taxonomy" id="302913"/>
    <lineage>
        <taxon>Eukaryota</taxon>
        <taxon>Fungi</taxon>
        <taxon>Dikarya</taxon>
        <taxon>Ascomycota</taxon>
        <taxon>Pezizomycotina</taxon>
        <taxon>Dothideomycetes</taxon>
        <taxon>Dothideomycetidae</taxon>
        <taxon>Myriangiales</taxon>
        <taxon>Elsinoaceae</taxon>
        <taxon>Elsinoe</taxon>
    </lineage>
</organism>
<accession>A0A6A6G5T1</accession>
<dbReference type="AlphaFoldDB" id="A0A6A6G5T1"/>
<proteinExistence type="predicted"/>
<protein>
    <submittedName>
        <fullName evidence="2">Uncharacterized protein</fullName>
    </submittedName>
</protein>
<keyword evidence="3" id="KW-1185">Reference proteome</keyword>
<feature type="compositionally biased region" description="Low complexity" evidence="1">
    <location>
        <begin position="334"/>
        <end position="346"/>
    </location>
</feature>
<feature type="compositionally biased region" description="Basic residues" evidence="1">
    <location>
        <begin position="224"/>
        <end position="233"/>
    </location>
</feature>
<evidence type="ECO:0000313" key="3">
    <source>
        <dbReference type="Proteomes" id="UP000799538"/>
    </source>
</evidence>
<feature type="region of interest" description="Disordered" evidence="1">
    <location>
        <begin position="219"/>
        <end position="255"/>
    </location>
</feature>
<feature type="region of interest" description="Disordered" evidence="1">
    <location>
        <begin position="275"/>
        <end position="388"/>
    </location>
</feature>
<reference evidence="3" key="1">
    <citation type="journal article" date="2020" name="Stud. Mycol.">
        <title>101 Dothideomycetes genomes: A test case for predicting lifestyles and emergence of pathogens.</title>
        <authorList>
            <person name="Haridas S."/>
            <person name="Albert R."/>
            <person name="Binder M."/>
            <person name="Bloem J."/>
            <person name="LaButti K."/>
            <person name="Salamov A."/>
            <person name="Andreopoulos B."/>
            <person name="Baker S."/>
            <person name="Barry K."/>
            <person name="Bills G."/>
            <person name="Bluhm B."/>
            <person name="Cannon C."/>
            <person name="Castanera R."/>
            <person name="Culley D."/>
            <person name="Daum C."/>
            <person name="Ezra D."/>
            <person name="Gonzalez J."/>
            <person name="Henrissat B."/>
            <person name="Kuo A."/>
            <person name="Liang C."/>
            <person name="Lipzen A."/>
            <person name="Lutzoni F."/>
            <person name="Magnuson J."/>
            <person name="Mondo S."/>
            <person name="Nolan M."/>
            <person name="Ohm R."/>
            <person name="Pangilinan J."/>
            <person name="Park H.-J."/>
            <person name="Ramirez L."/>
            <person name="Alfaro M."/>
            <person name="Sun H."/>
            <person name="Tritt A."/>
            <person name="Yoshinaga Y."/>
            <person name="Zwiers L.-H."/>
            <person name="Turgeon B."/>
            <person name="Goodwin S."/>
            <person name="Spatafora J."/>
            <person name="Crous P."/>
            <person name="Grigoriev I."/>
        </authorList>
    </citation>
    <scope>NUCLEOTIDE SEQUENCE [LARGE SCALE GENOMIC DNA]</scope>
    <source>
        <strain evidence="3">CECT 20119</strain>
    </source>
</reference>
<gene>
    <name evidence="2" type="ORF">BDZ85DRAFT_283883</name>
</gene>
<name>A0A6A6G5T1_9PEZI</name>
<feature type="region of interest" description="Disordered" evidence="1">
    <location>
        <begin position="60"/>
        <end position="83"/>
    </location>
</feature>
<dbReference type="EMBL" id="ML992511">
    <property type="protein sequence ID" value="KAF2220984.1"/>
    <property type="molecule type" value="Genomic_DNA"/>
</dbReference>
<feature type="compositionally biased region" description="Polar residues" evidence="1">
    <location>
        <begin position="285"/>
        <end position="299"/>
    </location>
</feature>
<feature type="compositionally biased region" description="Basic and acidic residues" evidence="1">
    <location>
        <begin position="132"/>
        <end position="141"/>
    </location>
</feature>
<sequence length="444" mass="47071">MSSPDACSRPWSEDKRRYATLPVSQLRALFEGKPPMGVIDEAHAWSQRRPVLTKNIDTSIMPAPLRTPGPAQPRNGQTIDPPCTHGMTRIRVEETLSTNLPPTPIAADHILGPELLCNSPMSISERPFGLPREIRRNDKSDQGPTSNAQDANRIAPRIEQSHPAERVVNSAPVTPNIPQTPATDFCQRSPATVRRLGHLLERPAGSLISPYVTNKPVVFSPAHSPRHRFQISRRRTEPISPTPIRPQVRASSTVADLESPLPLANDLQAKTALSRPFVTSPIAEPSTTFRRPDPSSHQPHPNHKSQTEPQPTLGLPVPPLIRSTTPKLSIDTEIVPIRPPVSSSSNPDPPPASSFSSTTDPPPANTASTASTHASFSPTPSSGSQARSAGTAATSYMGSAVSAGGAGMAGVGLMAKTRIVGGGGGGWSSRSDHGGQGGWPSPGA</sequence>
<evidence type="ECO:0000256" key="1">
    <source>
        <dbReference type="SAM" id="MobiDB-lite"/>
    </source>
</evidence>
<dbReference type="Proteomes" id="UP000799538">
    <property type="component" value="Unassembled WGS sequence"/>
</dbReference>
<feature type="region of interest" description="Disordered" evidence="1">
    <location>
        <begin position="127"/>
        <end position="166"/>
    </location>
</feature>
<feature type="compositionally biased region" description="Gly residues" evidence="1">
    <location>
        <begin position="434"/>
        <end position="444"/>
    </location>
</feature>